<evidence type="ECO:0000313" key="1">
    <source>
        <dbReference type="EMBL" id="ABG87430.1"/>
    </source>
</evidence>
<reference evidence="1 2" key="1">
    <citation type="journal article" date="2006" name="Genome Res.">
        <title>Skewed genomic variability in strains of the toxigenic bacterial pathogen, Clostridium perfringens.</title>
        <authorList>
            <person name="Myers G.S."/>
            <person name="Rasko D.A."/>
            <person name="Cheung J.K."/>
            <person name="Ravel J."/>
            <person name="Seshadri R."/>
            <person name="Deboy R.T."/>
            <person name="Ren Q."/>
            <person name="Varga J."/>
            <person name="Awad M.M."/>
            <person name="Brinkac L.M."/>
            <person name="Daugherty S.C."/>
            <person name="Haft D.H."/>
            <person name="Dodson R.J."/>
            <person name="Madupu R."/>
            <person name="Nelson W.C."/>
            <person name="Rosovitz M.J."/>
            <person name="Sullivan S.A."/>
            <person name="Khouri H."/>
            <person name="Dimitrov G.I."/>
            <person name="Watkins K.L."/>
            <person name="Mulligan S."/>
            <person name="Benton J."/>
            <person name="Radune D."/>
            <person name="Fisher D.J."/>
            <person name="Atkins H.S."/>
            <person name="Hiscox T."/>
            <person name="Jost B.H."/>
            <person name="Billington S.J."/>
            <person name="Songer J.G."/>
            <person name="McClane B.A."/>
            <person name="Titball R.W."/>
            <person name="Rood J.I."/>
            <person name="Melville S.B."/>
            <person name="Paulsen I.T."/>
        </authorList>
    </citation>
    <scope>NUCLEOTIDE SEQUENCE [LARGE SCALE GENOMIC DNA]</scope>
    <source>
        <strain evidence="2">SM101 / Type A</strain>
    </source>
</reference>
<proteinExistence type="predicted"/>
<organism evidence="1 2">
    <name type="scientific">Clostridium perfringens (strain SM101 / Type A)</name>
    <dbReference type="NCBI Taxonomy" id="289380"/>
    <lineage>
        <taxon>Bacteria</taxon>
        <taxon>Bacillati</taxon>
        <taxon>Bacillota</taxon>
        <taxon>Clostridia</taxon>
        <taxon>Eubacteriales</taxon>
        <taxon>Clostridiaceae</taxon>
        <taxon>Clostridium</taxon>
    </lineage>
</organism>
<dbReference type="RefSeq" id="WP_011591469.1">
    <property type="nucleotide sequence ID" value="NC_008262.1"/>
</dbReference>
<gene>
    <name evidence="1" type="ordered locus">CPR_0352</name>
</gene>
<name>Q0SW19_CLOPS</name>
<accession>Q0SW19</accession>
<dbReference type="Gene3D" id="3.30.2310.40">
    <property type="match status" value="1"/>
</dbReference>
<dbReference type="KEGG" id="cpr:CPR_0352"/>
<dbReference type="Proteomes" id="UP000001824">
    <property type="component" value="Chromosome"/>
</dbReference>
<dbReference type="BioCyc" id="CPER289380:GI76-371-MONOMER"/>
<dbReference type="EMBL" id="CP000312">
    <property type="protein sequence ID" value="ABG87430.1"/>
    <property type="molecule type" value="Genomic_DNA"/>
</dbReference>
<sequence>MSEHYNQNYTREEVEVILNKIKGCIKDNQYIISQNQNRLENIQFINEYRLDEKKRKDILLSIEINDFCHSLNNTNQGYEHEVLYVFCPQRYLFDAFDEEEFVDIYIKFNIIEYRNSKKRVVTISFHKRNKPIEYLFR</sequence>
<evidence type="ECO:0000313" key="2">
    <source>
        <dbReference type="Proteomes" id="UP000001824"/>
    </source>
</evidence>
<protein>
    <submittedName>
        <fullName evidence="1">Uncharacterized protein</fullName>
    </submittedName>
</protein>
<dbReference type="AlphaFoldDB" id="Q0SW19"/>
<dbReference type="InterPro" id="IPR038493">
    <property type="entry name" value="MqsR_sf"/>
</dbReference>